<evidence type="ECO:0000256" key="2">
    <source>
        <dbReference type="ARBA" id="ARBA00022676"/>
    </source>
</evidence>
<evidence type="ECO:0000256" key="3">
    <source>
        <dbReference type="ARBA" id="ARBA00022679"/>
    </source>
</evidence>
<keyword evidence="2" id="KW-0328">Glycosyltransferase</keyword>
<dbReference type="GO" id="GO:0080043">
    <property type="term" value="F:quercetin 3-O-glucosyltransferase activity"/>
    <property type="evidence" value="ECO:0007669"/>
    <property type="project" value="TreeGrafter"/>
</dbReference>
<evidence type="ECO:0000256" key="1">
    <source>
        <dbReference type="ARBA" id="ARBA00009995"/>
    </source>
</evidence>
<dbReference type="EMBL" id="JAYMYQ010000005">
    <property type="protein sequence ID" value="KAK7329827.1"/>
    <property type="molecule type" value="Genomic_DNA"/>
</dbReference>
<dbReference type="AlphaFoldDB" id="A0AAN9L7Y8"/>
<protein>
    <submittedName>
        <fullName evidence="5">Uncharacterized protein</fullName>
    </submittedName>
</protein>
<dbReference type="GO" id="GO:0031542">
    <property type="term" value="P:positive regulation of anthocyanin biosynthetic process"/>
    <property type="evidence" value="ECO:0007669"/>
    <property type="project" value="UniProtKB-ARBA"/>
</dbReference>
<dbReference type="Proteomes" id="UP001367508">
    <property type="component" value="Unassembled WGS sequence"/>
</dbReference>
<dbReference type="PANTHER" id="PTHR11926:SF1494">
    <property type="entry name" value="FLAVONOL 3-O-GLUCOSYLTRANSFERASE UGT76E12-RELATED"/>
    <property type="match status" value="1"/>
</dbReference>
<gene>
    <name evidence="5" type="ORF">VNO77_24007</name>
</gene>
<dbReference type="InterPro" id="IPR002213">
    <property type="entry name" value="UDP_glucos_trans"/>
</dbReference>
<feature type="compositionally biased region" description="Basic residues" evidence="4">
    <location>
        <begin position="480"/>
        <end position="501"/>
    </location>
</feature>
<evidence type="ECO:0000256" key="4">
    <source>
        <dbReference type="SAM" id="MobiDB-lite"/>
    </source>
</evidence>
<dbReference type="FunFam" id="3.40.50.2000:FF:000129">
    <property type="entry name" value="Glycosyltransferase"/>
    <property type="match status" value="1"/>
</dbReference>
<evidence type="ECO:0000313" key="6">
    <source>
        <dbReference type="Proteomes" id="UP001367508"/>
    </source>
</evidence>
<dbReference type="GO" id="GO:0080044">
    <property type="term" value="F:quercetin 7-O-glucosyltransferase activity"/>
    <property type="evidence" value="ECO:0007669"/>
    <property type="project" value="TreeGrafter"/>
</dbReference>
<keyword evidence="6" id="KW-1185">Reference proteome</keyword>
<dbReference type="GO" id="GO:0047213">
    <property type="term" value="F:anthocyanidin 3-O-glucosyltransferase activity"/>
    <property type="evidence" value="ECO:0007669"/>
    <property type="project" value="UniProtKB-ARBA"/>
</dbReference>
<name>A0AAN9L7Y8_CANGL</name>
<dbReference type="GO" id="GO:0033485">
    <property type="term" value="P:cyanidin 3-O-glucoside biosynthetic process"/>
    <property type="evidence" value="ECO:0007669"/>
    <property type="project" value="UniProtKB-ARBA"/>
</dbReference>
<keyword evidence="3" id="KW-0808">Transferase</keyword>
<accession>A0AAN9L7Y8</accession>
<sequence length="501" mass="55616">MSVAPCDDKHVAVLAFPFGTHAGPLLNLVRRTAADAPEVTFSFFSSKNSNESVFARLDEEQLLNIRPYDVDDGVPEGHVFQEHVIEPISMFLSTVPGNYKTAMDEAVAKTGKKITCLLTDAFFWFAADMAEEMHAKWIPLWTAGPHSLLVHVSTDFIREKLASEEANDDKELDFLTGFPGIKVSDLPEGIAEHVEQPFTIMAHKMGQALPRATAVVINSFTDVHPPIAIELESKFHMLLNVGPFTLTTPQYVIPDEKGCIEWLNKQEDASVVYISFGSVIVPPSNELTAVAEALEESEYKFIWAFRGNPEKQLPEGFLERTSMQGKVVGWAPQLQILKHSAVGVCITHGGWNSILDCIVGGVPMIGRPFFGDQMLNTATIEHVWGIGLGLENGVFAKENILQTLQIIMSSEKGTIMREKIAELKESAMEAAGPEGDSTKNIFTLMHIVTASDGDRMHSHHGFRGRLRHRIAGAFAAASAKFHRRHHHHHHNDHHHNDHHHH</sequence>
<reference evidence="5 6" key="1">
    <citation type="submission" date="2024-01" db="EMBL/GenBank/DDBJ databases">
        <title>The genomes of 5 underutilized Papilionoideae crops provide insights into root nodulation and disease resistanc.</title>
        <authorList>
            <person name="Jiang F."/>
        </authorList>
    </citation>
    <scope>NUCLEOTIDE SEQUENCE [LARGE SCALE GENOMIC DNA]</scope>
    <source>
        <strain evidence="5">LVBAO_FW01</strain>
        <tissue evidence="5">Leaves</tissue>
    </source>
</reference>
<evidence type="ECO:0000313" key="5">
    <source>
        <dbReference type="EMBL" id="KAK7329827.1"/>
    </source>
</evidence>
<dbReference type="CDD" id="cd03784">
    <property type="entry name" value="GT1_Gtf-like"/>
    <property type="match status" value="1"/>
</dbReference>
<dbReference type="Pfam" id="PF00201">
    <property type="entry name" value="UDPGT"/>
    <property type="match status" value="1"/>
</dbReference>
<feature type="region of interest" description="Disordered" evidence="4">
    <location>
        <begin position="478"/>
        <end position="501"/>
    </location>
</feature>
<dbReference type="SUPFAM" id="SSF53756">
    <property type="entry name" value="UDP-Glycosyltransferase/glycogen phosphorylase"/>
    <property type="match status" value="1"/>
</dbReference>
<comment type="caution">
    <text evidence="5">The sequence shown here is derived from an EMBL/GenBank/DDBJ whole genome shotgun (WGS) entry which is preliminary data.</text>
</comment>
<dbReference type="FunFam" id="3.40.50.2000:FF:000060">
    <property type="entry name" value="Glycosyltransferase"/>
    <property type="match status" value="1"/>
</dbReference>
<dbReference type="PANTHER" id="PTHR11926">
    <property type="entry name" value="GLUCOSYL/GLUCURONOSYL TRANSFERASES"/>
    <property type="match status" value="1"/>
</dbReference>
<comment type="similarity">
    <text evidence="1">Belongs to the UDP-glycosyltransferase family.</text>
</comment>
<dbReference type="Gene3D" id="3.40.50.2000">
    <property type="entry name" value="Glycogen Phosphorylase B"/>
    <property type="match status" value="2"/>
</dbReference>
<organism evidence="5 6">
    <name type="scientific">Canavalia gladiata</name>
    <name type="common">Sword bean</name>
    <name type="synonym">Dolichos gladiatus</name>
    <dbReference type="NCBI Taxonomy" id="3824"/>
    <lineage>
        <taxon>Eukaryota</taxon>
        <taxon>Viridiplantae</taxon>
        <taxon>Streptophyta</taxon>
        <taxon>Embryophyta</taxon>
        <taxon>Tracheophyta</taxon>
        <taxon>Spermatophyta</taxon>
        <taxon>Magnoliopsida</taxon>
        <taxon>eudicotyledons</taxon>
        <taxon>Gunneridae</taxon>
        <taxon>Pentapetalae</taxon>
        <taxon>rosids</taxon>
        <taxon>fabids</taxon>
        <taxon>Fabales</taxon>
        <taxon>Fabaceae</taxon>
        <taxon>Papilionoideae</taxon>
        <taxon>50 kb inversion clade</taxon>
        <taxon>NPAAA clade</taxon>
        <taxon>indigoferoid/millettioid clade</taxon>
        <taxon>Phaseoleae</taxon>
        <taxon>Canavalia</taxon>
    </lineage>
</organism>
<proteinExistence type="inferred from homology"/>